<feature type="domain" description="CCDC81-like prokaryotic HU" evidence="3">
    <location>
        <begin position="2"/>
        <end position="58"/>
    </location>
</feature>
<evidence type="ECO:0000313" key="4">
    <source>
        <dbReference type="EMBL" id="WPU95989.1"/>
    </source>
</evidence>
<organism evidence="4 5">
    <name type="scientific">Mucilaginibacter sabulilitoris</name>
    <dbReference type="NCBI Taxonomy" id="1173583"/>
    <lineage>
        <taxon>Bacteria</taxon>
        <taxon>Pseudomonadati</taxon>
        <taxon>Bacteroidota</taxon>
        <taxon>Sphingobacteriia</taxon>
        <taxon>Sphingobacteriales</taxon>
        <taxon>Sphingobacteriaceae</taxon>
        <taxon>Mucilaginibacter</taxon>
    </lineage>
</organism>
<feature type="region of interest" description="Disordered" evidence="1">
    <location>
        <begin position="215"/>
        <end position="249"/>
    </location>
</feature>
<evidence type="ECO:0000256" key="1">
    <source>
        <dbReference type="SAM" id="MobiDB-lite"/>
    </source>
</evidence>
<name>A0ABZ0TW01_9SPHI</name>
<evidence type="ECO:0000259" key="3">
    <source>
        <dbReference type="Pfam" id="PF18174"/>
    </source>
</evidence>
<feature type="transmembrane region" description="Helical" evidence="2">
    <location>
        <begin position="180"/>
        <end position="199"/>
    </location>
</feature>
<dbReference type="Proteomes" id="UP001324380">
    <property type="component" value="Chromosome"/>
</dbReference>
<dbReference type="InterPro" id="IPR040495">
    <property type="entry name" value="HU-CCDC81_bac_1"/>
</dbReference>
<dbReference type="InterPro" id="IPR036680">
    <property type="entry name" value="SPOR-like_sf"/>
</dbReference>
<keyword evidence="2" id="KW-1133">Transmembrane helix</keyword>
<dbReference type="Gene3D" id="3.30.70.1070">
    <property type="entry name" value="Sporulation related repeat"/>
    <property type="match status" value="1"/>
</dbReference>
<keyword evidence="5" id="KW-1185">Reference proteome</keyword>
<protein>
    <recommendedName>
        <fullName evidence="3">CCDC81-like prokaryotic HU domain-containing protein</fullName>
    </recommendedName>
</protein>
<gene>
    <name evidence="4" type="ORF">SNE25_10710</name>
</gene>
<proteinExistence type="predicted"/>
<keyword evidence="2" id="KW-0812">Transmembrane</keyword>
<dbReference type="SUPFAM" id="SSF110997">
    <property type="entry name" value="Sporulation related repeat"/>
    <property type="match status" value="1"/>
</dbReference>
<dbReference type="EMBL" id="CP139558">
    <property type="protein sequence ID" value="WPU95989.1"/>
    <property type="molecule type" value="Genomic_DNA"/>
</dbReference>
<accession>A0ABZ0TW01</accession>
<dbReference type="RefSeq" id="WP_321565092.1">
    <property type="nucleotide sequence ID" value="NZ_CP139558.1"/>
</dbReference>
<sequence>MDIANYLSELLGRHGKVSVPGLGHFAQVRVNGYYNDAEGKFYPPGYQIQFNPELLEEDDILVQYIAEKKKISLASSKYFTEKYITALKQEIAFNEVAFSNLGWFYMDQGQVAFKPQEKHSDGPDFYGYAPIAIKKLNQEPEKAVPPPLPVAMSATLVTEEGQPQEYVEEEPEEVKRSVNVWAIVLIVAVVIAVAVFGLYKYNPALFGADQQATKTAAEQPKDQPTTKADTVIPDTTQTAPPVLDTPSKAISKPDAALDKTAANTTDTTAVPEYVIFAGSFKKQATSDLAIKNYKSIGIDARTLNGPGTGKLIKVVIGHFNTYKEGETLRLKLVKSGKLRKDSYTQIINQKK</sequence>
<keyword evidence="2" id="KW-0472">Membrane</keyword>
<evidence type="ECO:0000313" key="5">
    <source>
        <dbReference type="Proteomes" id="UP001324380"/>
    </source>
</evidence>
<evidence type="ECO:0000256" key="2">
    <source>
        <dbReference type="SAM" id="Phobius"/>
    </source>
</evidence>
<reference evidence="4 5" key="1">
    <citation type="submission" date="2023-11" db="EMBL/GenBank/DDBJ databases">
        <title>Analysis of the Genomes of Mucilaginibacter gossypii cycad 4 and M. sabulilitoris SNA2: microbes with the potential for plant growth promotion.</title>
        <authorList>
            <person name="Hirsch A.M."/>
            <person name="Humm E."/>
            <person name="Rubbi M."/>
            <person name="Del Vecchio G."/>
            <person name="Ha S.M."/>
            <person name="Pellegrini M."/>
            <person name="Gunsalus R.P."/>
        </authorList>
    </citation>
    <scope>NUCLEOTIDE SEQUENCE [LARGE SCALE GENOMIC DNA]</scope>
    <source>
        <strain evidence="4 5">SNA2</strain>
    </source>
</reference>
<feature type="compositionally biased region" description="Polar residues" evidence="1">
    <location>
        <begin position="215"/>
        <end position="239"/>
    </location>
</feature>
<dbReference type="Pfam" id="PF18174">
    <property type="entry name" value="HU-CCDC81_bac_1"/>
    <property type="match status" value="1"/>
</dbReference>